<sequence>MSTIRLPCKRGTFIEFRKSMLNFCPIGRSCSQTERDAFSKYDQEHQVRKKFVNALYERFPDLGLHYVIGGQISIDVIPEGWNKSYCLKYVERDGFKTIHFFGDKTQPGGNDHEIYEDKRTIGHMVKNPDDTIQQLNELFLG</sequence>
<dbReference type="EC" id="5.4.2.8" evidence="5 9"/>
<evidence type="ECO:0000256" key="6">
    <source>
        <dbReference type="ARBA" id="ARBA00023235"/>
    </source>
</evidence>
<feature type="binding site" evidence="7">
    <location>
        <position position="73"/>
    </location>
    <ligand>
        <name>alpha-D-mannose 1-phosphate</name>
        <dbReference type="ChEBI" id="CHEBI:58409"/>
    </ligand>
</feature>
<feature type="binding site" evidence="8">
    <location>
        <position position="103"/>
    </location>
    <ligand>
        <name>Mg(2+)</name>
        <dbReference type="ChEBI" id="CHEBI:18420"/>
        <label>1</label>
    </ligand>
</feature>
<dbReference type="PANTHER" id="PTHR10466">
    <property type="entry name" value="PHOSPHOMANNOMUTASE"/>
    <property type="match status" value="1"/>
</dbReference>
<dbReference type="AlphaFoldDB" id="A0A0L8G8R5"/>
<keyword evidence="6 9" id="KW-0413">Isomerase</keyword>
<dbReference type="SUPFAM" id="SSF56784">
    <property type="entry name" value="HAD-like"/>
    <property type="match status" value="1"/>
</dbReference>
<dbReference type="UniPathway" id="UPA00126">
    <property type="reaction ID" value="UER00424"/>
</dbReference>
<evidence type="ECO:0000256" key="3">
    <source>
        <dbReference type="ARBA" id="ARBA00009736"/>
    </source>
</evidence>
<dbReference type="Pfam" id="PF03332">
    <property type="entry name" value="PMM"/>
    <property type="match status" value="1"/>
</dbReference>
<comment type="cofactor">
    <cofactor evidence="8">
        <name>Mg(2+)</name>
        <dbReference type="ChEBI" id="CHEBI:18420"/>
    </cofactor>
</comment>
<accession>A0A0L8G8R5</accession>
<dbReference type="GO" id="GO:0006013">
    <property type="term" value="P:mannose metabolic process"/>
    <property type="evidence" value="ECO:0007669"/>
    <property type="project" value="TreeGrafter"/>
</dbReference>
<evidence type="ECO:0000313" key="10">
    <source>
        <dbReference type="EMBL" id="KOF73431.1"/>
    </source>
</evidence>
<reference evidence="10" key="1">
    <citation type="submission" date="2015-07" db="EMBL/GenBank/DDBJ databases">
        <title>MeaNS - Measles Nucleotide Surveillance Program.</title>
        <authorList>
            <person name="Tran T."/>
            <person name="Druce J."/>
        </authorList>
    </citation>
    <scope>NUCLEOTIDE SEQUENCE</scope>
    <source>
        <strain evidence="10">UCB-OBI-ISO-001</strain>
        <tissue evidence="10">Gonad</tissue>
    </source>
</reference>
<keyword evidence="8" id="KW-0479">Metal-binding</keyword>
<feature type="binding site" evidence="8">
    <location>
        <position position="120"/>
    </location>
    <ligand>
        <name>Mg(2+)</name>
        <dbReference type="ChEBI" id="CHEBI:18420"/>
        <label>1</label>
    </ligand>
</feature>
<dbReference type="GO" id="GO:0005829">
    <property type="term" value="C:cytosol"/>
    <property type="evidence" value="ECO:0007669"/>
    <property type="project" value="TreeGrafter"/>
</dbReference>
<dbReference type="GO" id="GO:0046872">
    <property type="term" value="F:metal ion binding"/>
    <property type="evidence" value="ECO:0007669"/>
    <property type="project" value="UniProtKB-KW"/>
</dbReference>
<evidence type="ECO:0000256" key="8">
    <source>
        <dbReference type="PIRSR" id="PIRSR605002-3"/>
    </source>
</evidence>
<comment type="catalytic activity">
    <reaction evidence="9">
        <text>alpha-D-mannose 1-phosphate = D-mannose 6-phosphate</text>
        <dbReference type="Rhea" id="RHEA:11140"/>
        <dbReference type="ChEBI" id="CHEBI:58409"/>
        <dbReference type="ChEBI" id="CHEBI:58735"/>
        <dbReference type="EC" id="5.4.2.8"/>
    </reaction>
</comment>
<feature type="binding site" evidence="8">
    <location>
        <position position="117"/>
    </location>
    <ligand>
        <name>Mg(2+)</name>
        <dbReference type="ChEBI" id="CHEBI:18420"/>
        <label>1</label>
    </ligand>
</feature>
<dbReference type="EMBL" id="KQ423143">
    <property type="protein sequence ID" value="KOF73431.1"/>
    <property type="molecule type" value="Genomic_DNA"/>
</dbReference>
<dbReference type="NCBIfam" id="TIGR01484">
    <property type="entry name" value="HAD-SF-IIB"/>
    <property type="match status" value="1"/>
</dbReference>
<evidence type="ECO:0000256" key="7">
    <source>
        <dbReference type="PIRSR" id="PIRSR605002-2"/>
    </source>
</evidence>
<feature type="binding site" evidence="8">
    <location>
        <position position="115"/>
    </location>
    <ligand>
        <name>Mg(2+)</name>
        <dbReference type="ChEBI" id="CHEBI:18420"/>
        <label>1</label>
    </ligand>
</feature>
<dbReference type="InterPro" id="IPR023214">
    <property type="entry name" value="HAD_sf"/>
</dbReference>
<feature type="binding site" evidence="7">
    <location>
        <position position="28"/>
    </location>
    <ligand>
        <name>alpha-D-mannose 1-phosphate</name>
        <dbReference type="ChEBI" id="CHEBI:58409"/>
    </ligand>
</feature>
<dbReference type="EMBL" id="KQ423143">
    <property type="protein sequence ID" value="KOF73428.1"/>
    <property type="molecule type" value="Genomic_DNA"/>
</dbReference>
<feature type="binding site" evidence="7">
    <location>
        <position position="17"/>
    </location>
    <ligand>
        <name>alpha-D-mannose 1-phosphate</name>
        <dbReference type="ChEBI" id="CHEBI:58409"/>
    </ligand>
</feature>
<evidence type="ECO:0000256" key="1">
    <source>
        <dbReference type="ARBA" id="ARBA00004496"/>
    </source>
</evidence>
<gene>
    <name evidence="10" type="ORF">OCBIM_22037884mg</name>
</gene>
<dbReference type="InterPro" id="IPR005002">
    <property type="entry name" value="PMM"/>
</dbReference>
<dbReference type="InterPro" id="IPR006379">
    <property type="entry name" value="HAD-SF_hydro_IIB"/>
</dbReference>
<keyword evidence="8" id="KW-0460">Magnesium</keyword>
<dbReference type="EMBL" id="KQ423143">
    <property type="protein sequence ID" value="KOF73430.1"/>
    <property type="molecule type" value="Genomic_DNA"/>
</dbReference>
<comment type="subcellular location">
    <subcellularLocation>
        <location evidence="1 9">Cytoplasm</location>
    </subcellularLocation>
</comment>
<dbReference type="InterPro" id="IPR036412">
    <property type="entry name" value="HAD-like_sf"/>
</dbReference>
<comment type="subunit">
    <text evidence="4 9">Homodimer.</text>
</comment>
<comment type="pathway">
    <text evidence="2 9">Nucleotide-sugar biosynthesis; GDP-alpha-D-mannose biosynthesis; alpha-D-mannose 1-phosphate from D-fructose 6-phosphate: step 2/2.</text>
</comment>
<dbReference type="GO" id="GO:0009298">
    <property type="term" value="P:GDP-mannose biosynthetic process"/>
    <property type="evidence" value="ECO:0007669"/>
    <property type="project" value="UniProtKB-UniPathway"/>
</dbReference>
<dbReference type="PANTHER" id="PTHR10466:SF0">
    <property type="entry name" value="PHOSPHOMANNOMUTASE"/>
    <property type="match status" value="1"/>
</dbReference>
<organism evidence="10">
    <name type="scientific">Octopus bimaculoides</name>
    <name type="common">California two-spotted octopus</name>
    <dbReference type="NCBI Taxonomy" id="37653"/>
    <lineage>
        <taxon>Eukaryota</taxon>
        <taxon>Metazoa</taxon>
        <taxon>Spiralia</taxon>
        <taxon>Lophotrochozoa</taxon>
        <taxon>Mollusca</taxon>
        <taxon>Cephalopoda</taxon>
        <taxon>Coleoidea</taxon>
        <taxon>Octopodiformes</taxon>
        <taxon>Octopoda</taxon>
        <taxon>Incirrata</taxon>
        <taxon>Octopodidae</taxon>
        <taxon>Octopus</taxon>
    </lineage>
</organism>
<name>A0A0L8G8R5_OCTBM</name>
<dbReference type="Gene3D" id="3.40.50.1000">
    <property type="entry name" value="HAD superfamily/HAD-like"/>
    <property type="match status" value="1"/>
</dbReference>
<evidence type="ECO:0000256" key="9">
    <source>
        <dbReference type="RuleBase" id="RU361118"/>
    </source>
</evidence>
<keyword evidence="9" id="KW-0963">Cytoplasm</keyword>
<protein>
    <recommendedName>
        <fullName evidence="5 9">Phosphomannomutase</fullName>
        <ecNumber evidence="5 9">5.4.2.8</ecNumber>
    </recommendedName>
</protein>
<dbReference type="GO" id="GO:0004615">
    <property type="term" value="F:phosphomannomutase activity"/>
    <property type="evidence" value="ECO:0007669"/>
    <property type="project" value="UniProtKB-EC"/>
</dbReference>
<evidence type="ECO:0000256" key="5">
    <source>
        <dbReference type="ARBA" id="ARBA00012730"/>
    </source>
</evidence>
<proteinExistence type="inferred from homology"/>
<dbReference type="OrthoDB" id="10264771at2759"/>
<evidence type="ECO:0000256" key="4">
    <source>
        <dbReference type="ARBA" id="ARBA00011738"/>
    </source>
</evidence>
<feature type="binding site" evidence="7">
    <location>
        <position position="75"/>
    </location>
    <ligand>
        <name>alpha-D-mannose 1-phosphate</name>
        <dbReference type="ChEBI" id="CHEBI:58409"/>
    </ligand>
</feature>
<comment type="similarity">
    <text evidence="3 9">Belongs to the eukaryotic PMM family.</text>
</comment>
<dbReference type="EMBL" id="KQ423143">
    <property type="protein sequence ID" value="KOF73429.1"/>
    <property type="molecule type" value="Genomic_DNA"/>
</dbReference>
<evidence type="ECO:0000256" key="2">
    <source>
        <dbReference type="ARBA" id="ARBA00004699"/>
    </source>
</evidence>
<comment type="function">
    <text evidence="9">Involved in the synthesis of the GDP-mannose and dolichol-phosphate-mannose required for a number of critical mannosyl transfer reactions.</text>
</comment>
<dbReference type="GO" id="GO:0006487">
    <property type="term" value="P:protein N-linked glycosylation"/>
    <property type="evidence" value="ECO:0007669"/>
    <property type="project" value="TreeGrafter"/>
</dbReference>
<feature type="binding site" evidence="7">
    <location>
        <position position="35"/>
    </location>
    <ligand>
        <name>alpha-D-mannose 1-phosphate</name>
        <dbReference type="ChEBI" id="CHEBI:58409"/>
    </ligand>
</feature>